<evidence type="ECO:0000256" key="2">
    <source>
        <dbReference type="ARBA" id="ARBA00038157"/>
    </source>
</evidence>
<reference evidence="4 5" key="1">
    <citation type="submission" date="2021-08" db="EMBL/GenBank/DDBJ databases">
        <title>Draft Genome Sequence of Phanerochaete sordida strain YK-624.</title>
        <authorList>
            <person name="Mori T."/>
            <person name="Dohra H."/>
            <person name="Suzuki T."/>
            <person name="Kawagishi H."/>
            <person name="Hirai H."/>
        </authorList>
    </citation>
    <scope>NUCLEOTIDE SEQUENCE [LARGE SCALE GENOMIC DNA]</scope>
    <source>
        <strain evidence="4 5">YK-624</strain>
    </source>
</reference>
<keyword evidence="1" id="KW-0560">Oxidoreductase</keyword>
<gene>
    <name evidence="4" type="ORF">PsYK624_133550</name>
</gene>
<dbReference type="InterPro" id="IPR023210">
    <property type="entry name" value="NADP_OxRdtase_dom"/>
</dbReference>
<dbReference type="InterPro" id="IPR036812">
    <property type="entry name" value="NAD(P)_OxRdtase_dom_sf"/>
</dbReference>
<evidence type="ECO:0000313" key="5">
    <source>
        <dbReference type="Proteomes" id="UP000703269"/>
    </source>
</evidence>
<dbReference type="EMBL" id="BPQB01000068">
    <property type="protein sequence ID" value="GJE97143.1"/>
    <property type="molecule type" value="Genomic_DNA"/>
</dbReference>
<dbReference type="GO" id="GO:0016491">
    <property type="term" value="F:oxidoreductase activity"/>
    <property type="evidence" value="ECO:0007669"/>
    <property type="project" value="UniProtKB-KW"/>
</dbReference>
<dbReference type="PANTHER" id="PTHR43364:SF2">
    <property type="entry name" value="ARYL-ALCOHOL DEHYDROGENASE AAD10-RELATED"/>
    <property type="match status" value="1"/>
</dbReference>
<keyword evidence="5" id="KW-1185">Reference proteome</keyword>
<name>A0A9P3GJP1_9APHY</name>
<dbReference type="Gene3D" id="3.20.20.100">
    <property type="entry name" value="NADP-dependent oxidoreductase domain"/>
    <property type="match status" value="1"/>
</dbReference>
<dbReference type="OrthoDB" id="48988at2759"/>
<proteinExistence type="inferred from homology"/>
<dbReference type="Proteomes" id="UP000703269">
    <property type="component" value="Unassembled WGS sequence"/>
</dbReference>
<organism evidence="4 5">
    <name type="scientific">Phanerochaete sordida</name>
    <dbReference type="NCBI Taxonomy" id="48140"/>
    <lineage>
        <taxon>Eukaryota</taxon>
        <taxon>Fungi</taxon>
        <taxon>Dikarya</taxon>
        <taxon>Basidiomycota</taxon>
        <taxon>Agaricomycotina</taxon>
        <taxon>Agaricomycetes</taxon>
        <taxon>Polyporales</taxon>
        <taxon>Phanerochaetaceae</taxon>
        <taxon>Phanerochaete</taxon>
    </lineage>
</organism>
<dbReference type="PANTHER" id="PTHR43364">
    <property type="entry name" value="NADH-SPECIFIC METHYLGLYOXAL REDUCTASE-RELATED"/>
    <property type="match status" value="1"/>
</dbReference>
<comment type="caution">
    <text evidence="4">The sequence shown here is derived from an EMBL/GenBank/DDBJ whole genome shotgun (WGS) entry which is preliminary data.</text>
</comment>
<sequence>MAAFAPPPLPATKLGIHRPLAARAAIHVSPIQLGAMSIGDKWQQFGMGSMDKASSFKLLDAFYDAGGNFIDTANNYQDESSEEFIGEWMEQRGIRSEIVLATKYTTDYRRGKPGQHSAYVGNSAKSLHNSVRDSLRKLRTDYIDILYLHWWDYTASVEEVMDALHTLVLQGKVLYLGVSDTPAWVVAQANTYARLMGKTPFAIYQGKWSIIDRDFERDILPMCVSQGMAIAPWNVLGGGKIRTDAEEQRRIESGEKGRAIFGDWLRTPEERKVCAELEAVAGELGARSITSVAIAWIMQKAPHVFPLVGGRKVEQLHANLEALELALSDEQMRRLDGAVPLHKGHPYDDFGDGSDYNFLHRSAGHFQRWPKAVPIKPEPKQQA</sequence>
<dbReference type="InterPro" id="IPR050523">
    <property type="entry name" value="AKR_Detox_Biosynth"/>
</dbReference>
<dbReference type="Pfam" id="PF00248">
    <property type="entry name" value="Aldo_ket_red"/>
    <property type="match status" value="1"/>
</dbReference>
<evidence type="ECO:0000313" key="4">
    <source>
        <dbReference type="EMBL" id="GJE97143.1"/>
    </source>
</evidence>
<evidence type="ECO:0000259" key="3">
    <source>
        <dbReference type="Pfam" id="PF00248"/>
    </source>
</evidence>
<comment type="similarity">
    <text evidence="2">Belongs to the aldo/keto reductase family. Aldo/keto reductase 2 subfamily.</text>
</comment>
<accession>A0A9P3GJP1</accession>
<protein>
    <submittedName>
        <fullName evidence="4">Aryl-alcohol dehydrogenase</fullName>
    </submittedName>
</protein>
<dbReference type="SUPFAM" id="SSF51430">
    <property type="entry name" value="NAD(P)-linked oxidoreductase"/>
    <property type="match status" value="1"/>
</dbReference>
<dbReference type="AlphaFoldDB" id="A0A9P3GJP1"/>
<feature type="domain" description="NADP-dependent oxidoreductase" evidence="3">
    <location>
        <begin position="30"/>
        <end position="338"/>
    </location>
</feature>
<evidence type="ECO:0000256" key="1">
    <source>
        <dbReference type="ARBA" id="ARBA00023002"/>
    </source>
</evidence>